<name>A0A0Q4B808_9BACT</name>
<evidence type="ECO:0000259" key="1">
    <source>
        <dbReference type="Pfam" id="PF08486"/>
    </source>
</evidence>
<gene>
    <name evidence="2" type="ORF">AL399_03180</name>
</gene>
<evidence type="ECO:0000313" key="3">
    <source>
        <dbReference type="Proteomes" id="UP000054172"/>
    </source>
</evidence>
<comment type="caution">
    <text evidence="2">The sequence shown here is derived from an EMBL/GenBank/DDBJ whole genome shotgun (WGS) entry which is preliminary data.</text>
</comment>
<dbReference type="EMBL" id="LIIK01000010">
    <property type="protein sequence ID" value="KQM09177.1"/>
    <property type="molecule type" value="Genomic_DNA"/>
</dbReference>
<keyword evidence="3" id="KW-1185">Reference proteome</keyword>
<dbReference type="Proteomes" id="UP000054172">
    <property type="component" value="Unassembled WGS sequence"/>
</dbReference>
<dbReference type="GO" id="GO:0030435">
    <property type="term" value="P:sporulation resulting in formation of a cellular spore"/>
    <property type="evidence" value="ECO:0007669"/>
    <property type="project" value="InterPro"/>
</dbReference>
<proteinExistence type="predicted"/>
<dbReference type="InterPro" id="IPR013693">
    <property type="entry name" value="SpoIID/LytB_N"/>
</dbReference>
<protein>
    <recommendedName>
        <fullName evidence="1">Sporulation stage II protein D amidase enhancer LytB N-terminal domain-containing protein</fullName>
    </recommendedName>
</protein>
<organism evidence="2 3">
    <name type="scientific">Candidatus [Bacteroides] periocalifornicus</name>
    <dbReference type="NCBI Taxonomy" id="1702214"/>
    <lineage>
        <taxon>Bacteria</taxon>
        <taxon>Pseudomonadati</taxon>
        <taxon>Bacteroidota</taxon>
    </lineage>
</organism>
<evidence type="ECO:0000313" key="2">
    <source>
        <dbReference type="EMBL" id="KQM09177.1"/>
    </source>
</evidence>
<dbReference type="STRING" id="1702214.AL399_03180"/>
<dbReference type="PATRIC" id="fig|1702214.3.peg.1126"/>
<sequence>MGVHVRIVLVLAAGLLWVPSLWGQRVSISLHDDLSVQAVRVIPQYAGYVLITGERQFPLEFGATLDARREGEAVSLALNGTPLGVFAHAALVNMDPEARFSLELTSPAGKTQVYDGNLSLYVDFGRLMTNNLVDQELYVAGVALAEIGGYAELEMYKAQILLIRTYLMANGSRHITEGYNLCDQTHCQAYQGSAFRYPKIGQAAKATQGQVLVDRNGRLINSVFHANCGGETASAGDVWLVHNDYLRARRDPYCRRSRGAVWRATIPLAKWKHFLQSKGVRTAQIGRGGYNFRSDRREALYTLSGGVAVPFRDLREYFKLKSAWFDVRVSGDKVLLEGRGYGHGIGLCQEGAMRMAVEGKTVEEIVAFYLSGVRVVPTEEAIVEEQ</sequence>
<dbReference type="NCBIfam" id="TIGR02669">
    <property type="entry name" value="SpoIID_LytB"/>
    <property type="match status" value="1"/>
</dbReference>
<accession>A0A0Q4B808</accession>
<dbReference type="InterPro" id="IPR013486">
    <property type="entry name" value="SpoIID/LytB"/>
</dbReference>
<feature type="domain" description="Sporulation stage II protein D amidase enhancer LytB N-terminal" evidence="1">
    <location>
        <begin position="127"/>
        <end position="213"/>
    </location>
</feature>
<dbReference type="AlphaFoldDB" id="A0A0Q4B808"/>
<reference evidence="2" key="1">
    <citation type="submission" date="2015-08" db="EMBL/GenBank/DDBJ databases">
        <title>Candidatus Bacteriodes Periocalifornicus.</title>
        <authorList>
            <person name="McLean J.S."/>
            <person name="Kelley S."/>
        </authorList>
    </citation>
    <scope>NUCLEOTIDE SEQUENCE [LARGE SCALE GENOMIC DNA]</scope>
    <source>
        <strain evidence="2">12B</strain>
    </source>
</reference>
<dbReference type="Pfam" id="PF08486">
    <property type="entry name" value="SpoIID"/>
    <property type="match status" value="1"/>
</dbReference>